<dbReference type="GO" id="GO:0003824">
    <property type="term" value="F:catalytic activity"/>
    <property type="evidence" value="ECO:0007669"/>
    <property type="project" value="InterPro"/>
</dbReference>
<dbReference type="InterPro" id="IPR050571">
    <property type="entry name" value="Class-IV_PLP-Dep_Aminotrnsfr"/>
</dbReference>
<dbReference type="InterPro" id="IPR036038">
    <property type="entry name" value="Aminotransferase-like"/>
</dbReference>
<feature type="non-terminal residue" evidence="4">
    <location>
        <position position="1"/>
    </location>
</feature>
<name>A0A0F8Y265_9ZZZZ</name>
<dbReference type="FunFam" id="3.20.10.10:FF:000002">
    <property type="entry name" value="D-alanine aminotransferase"/>
    <property type="match status" value="1"/>
</dbReference>
<dbReference type="GO" id="GO:0046394">
    <property type="term" value="P:carboxylic acid biosynthetic process"/>
    <property type="evidence" value="ECO:0007669"/>
    <property type="project" value="UniProtKB-ARBA"/>
</dbReference>
<comment type="caution">
    <text evidence="4">The sequence shown here is derived from an EMBL/GenBank/DDBJ whole genome shotgun (WGS) entry which is preliminary data.</text>
</comment>
<dbReference type="Pfam" id="PF01063">
    <property type="entry name" value="Aminotran_4"/>
    <property type="match status" value="1"/>
</dbReference>
<dbReference type="AlphaFoldDB" id="A0A0F8Y265"/>
<reference evidence="4" key="1">
    <citation type="journal article" date="2015" name="Nature">
        <title>Complex archaea that bridge the gap between prokaryotes and eukaryotes.</title>
        <authorList>
            <person name="Spang A."/>
            <person name="Saw J.H."/>
            <person name="Jorgensen S.L."/>
            <person name="Zaremba-Niedzwiedzka K."/>
            <person name="Martijn J."/>
            <person name="Lind A.E."/>
            <person name="van Eijk R."/>
            <person name="Schleper C."/>
            <person name="Guy L."/>
            <person name="Ettema T.J."/>
        </authorList>
    </citation>
    <scope>NUCLEOTIDE SEQUENCE</scope>
</reference>
<evidence type="ECO:0000313" key="4">
    <source>
        <dbReference type="EMBL" id="KKK75467.1"/>
    </source>
</evidence>
<dbReference type="PANTHER" id="PTHR42743:SF4">
    <property type="entry name" value="BRANCHED-CHAIN-AMINO-ACID AMINOTRANSFERASE-RELATED"/>
    <property type="match status" value="1"/>
</dbReference>
<evidence type="ECO:0000256" key="3">
    <source>
        <dbReference type="ARBA" id="ARBA00022898"/>
    </source>
</evidence>
<dbReference type="InterPro" id="IPR043132">
    <property type="entry name" value="BCAT-like_C"/>
</dbReference>
<dbReference type="EMBL" id="LAZR01055850">
    <property type="protein sequence ID" value="KKK75467.1"/>
    <property type="molecule type" value="Genomic_DNA"/>
</dbReference>
<comment type="similarity">
    <text evidence="2">Belongs to the class-IV pyridoxal-phosphate-dependent aminotransferase family.</text>
</comment>
<evidence type="ECO:0000256" key="1">
    <source>
        <dbReference type="ARBA" id="ARBA00001933"/>
    </source>
</evidence>
<evidence type="ECO:0000256" key="2">
    <source>
        <dbReference type="ARBA" id="ARBA00009320"/>
    </source>
</evidence>
<evidence type="ECO:0008006" key="5">
    <source>
        <dbReference type="Google" id="ProtNLM"/>
    </source>
</evidence>
<organism evidence="4">
    <name type="scientific">marine sediment metagenome</name>
    <dbReference type="NCBI Taxonomy" id="412755"/>
    <lineage>
        <taxon>unclassified sequences</taxon>
        <taxon>metagenomes</taxon>
        <taxon>ecological metagenomes</taxon>
    </lineage>
</organism>
<dbReference type="Gene3D" id="3.20.10.10">
    <property type="entry name" value="D-amino Acid Aminotransferase, subunit A, domain 2"/>
    <property type="match status" value="1"/>
</dbReference>
<dbReference type="PROSITE" id="PS00770">
    <property type="entry name" value="AA_TRANSFER_CLASS_4"/>
    <property type="match status" value="1"/>
</dbReference>
<comment type="cofactor">
    <cofactor evidence="1">
        <name>pyridoxal 5'-phosphate</name>
        <dbReference type="ChEBI" id="CHEBI:597326"/>
    </cofactor>
</comment>
<proteinExistence type="inferred from homology"/>
<keyword evidence="3" id="KW-0663">Pyridoxal phosphate</keyword>
<dbReference type="PANTHER" id="PTHR42743">
    <property type="entry name" value="AMINO-ACID AMINOTRANSFERASE"/>
    <property type="match status" value="1"/>
</dbReference>
<dbReference type="InterPro" id="IPR018300">
    <property type="entry name" value="Aminotrans_IV_CS"/>
</dbReference>
<protein>
    <recommendedName>
        <fullName evidence="5">Branched-chain amino acid aminotransferase</fullName>
    </recommendedName>
</protein>
<dbReference type="SUPFAM" id="SSF56752">
    <property type="entry name" value="D-aminoacid aminotransferase-like PLP-dependent enzymes"/>
    <property type="match status" value="1"/>
</dbReference>
<accession>A0A0F8Y265</accession>
<dbReference type="GO" id="GO:0008652">
    <property type="term" value="P:amino acid biosynthetic process"/>
    <property type="evidence" value="ECO:0007669"/>
    <property type="project" value="UniProtKB-ARBA"/>
</dbReference>
<dbReference type="InterPro" id="IPR001544">
    <property type="entry name" value="Aminotrans_IV"/>
</dbReference>
<gene>
    <name evidence="4" type="ORF">LCGC14_2873430</name>
</gene>
<sequence length="157" mass="17191">RAKVTGIYANSALAKTEAHLNGFDEAIMLDERGHVSEGSGENIFIVEGDRLVTPPPSSNILVGITRETVITLAREEMGMETVERDIDRSELYTAEECFMTGTAAHVTPVVELDHRPIGSGKAGPVAKRLMQLYFDVITARNSKYASWCTPCYSKVKA</sequence>